<dbReference type="EMBL" id="BA000002">
    <property type="protein sequence ID" value="BAA79574.1"/>
    <property type="molecule type" value="Genomic_DNA"/>
</dbReference>
<organism evidence="1 2">
    <name type="scientific">Aeropyrum pernix (strain ATCC 700893 / DSM 11879 / JCM 9820 / NBRC 100138 / K1)</name>
    <dbReference type="NCBI Taxonomy" id="272557"/>
    <lineage>
        <taxon>Archaea</taxon>
        <taxon>Thermoproteota</taxon>
        <taxon>Thermoprotei</taxon>
        <taxon>Desulfurococcales</taxon>
        <taxon>Desulfurococcaceae</taxon>
        <taxon>Aeropyrum</taxon>
    </lineage>
</organism>
<dbReference type="PIR" id="F72646">
    <property type="entry name" value="F72646"/>
</dbReference>
<protein>
    <submittedName>
        <fullName evidence="1">Uncharacterized protein</fullName>
    </submittedName>
</protein>
<dbReference type="EnsemblBacteria" id="BAA79574">
    <property type="protein sequence ID" value="BAA79574"/>
    <property type="gene ID" value="APE_0604"/>
</dbReference>
<dbReference type="Proteomes" id="UP000002518">
    <property type="component" value="Chromosome"/>
</dbReference>
<proteinExistence type="predicted"/>
<evidence type="ECO:0000313" key="2">
    <source>
        <dbReference type="Proteomes" id="UP000002518"/>
    </source>
</evidence>
<name>Q9YEH2_AERPE</name>
<dbReference type="RefSeq" id="WP_010865860.1">
    <property type="nucleotide sequence ID" value="NC_000854.2"/>
</dbReference>
<sequence>MLAAAEQLPEDVLVGVVFYHEWSTPLLDPAPRAREALASFQEIPSLPGRPEPVLGAAEAFHMAEDYRGALYKPLVLILWTAVARPRTPLTMGFNLLRGAGLEYVLAVSKAKLPGWAGQVGVEEDGAVLYRAQVNVGRMLARMLEAGGPGARG</sequence>
<accession>Q9YEH2</accession>
<dbReference type="STRING" id="272557.APE_0604"/>
<evidence type="ECO:0000313" key="1">
    <source>
        <dbReference type="EMBL" id="BAA79574.1"/>
    </source>
</evidence>
<dbReference type="eggNOG" id="arCOG12268">
    <property type="taxonomic scope" value="Archaea"/>
</dbReference>
<reference evidence="1 2" key="1">
    <citation type="journal article" date="1999" name="DNA Res.">
        <title>Complete genome sequence of an aerobic hyper-thermophilic crenarchaeon, Aeropyrum pernix K1.</title>
        <authorList>
            <person name="Kawarabayasi Y."/>
            <person name="Hino Y."/>
            <person name="Horikawa H."/>
            <person name="Yamazaki S."/>
            <person name="Haikawa Y."/>
            <person name="Jin-no K."/>
            <person name="Takahashi M."/>
            <person name="Sekine M."/>
            <person name="Baba S."/>
            <person name="Ankai A."/>
            <person name="Kosugi H."/>
            <person name="Hosoyama A."/>
            <person name="Fukui S."/>
            <person name="Nagai Y."/>
            <person name="Nishijima K."/>
            <person name="Nakazawa H."/>
            <person name="Takamiya M."/>
            <person name="Masuda S."/>
            <person name="Funahashi T."/>
            <person name="Tanaka T."/>
            <person name="Kudoh Y."/>
            <person name="Yamazaki J."/>
            <person name="Kushida N."/>
            <person name="Oguchi A."/>
            <person name="Aoki K."/>
            <person name="Kubota K."/>
            <person name="Nakamura Y."/>
            <person name="Nomura N."/>
            <person name="Sako Y."/>
            <person name="Kikuchi H."/>
        </authorList>
    </citation>
    <scope>NUCLEOTIDE SEQUENCE [LARGE SCALE GENOMIC DNA]</scope>
    <source>
        <strain evidence="2">ATCC 700893 / DSM 11879 / JCM 9820 / NBRC 100138 / K1</strain>
    </source>
</reference>
<dbReference type="AlphaFoldDB" id="Q9YEH2"/>
<dbReference type="GeneID" id="4525319"/>
<keyword evidence="2" id="KW-1185">Reference proteome</keyword>
<gene>
    <name evidence="1" type="ordered locus">APE_0604</name>
</gene>
<dbReference type="KEGG" id="ape:APE_0604"/>